<dbReference type="EMBL" id="JAWDJW010006777">
    <property type="protein sequence ID" value="KAK3063620.1"/>
    <property type="molecule type" value="Genomic_DNA"/>
</dbReference>
<name>A0ACC3D8N4_9PEZI</name>
<gene>
    <name evidence="1" type="ORF">LTS18_014045</name>
</gene>
<organism evidence="1 2">
    <name type="scientific">Coniosporium uncinatum</name>
    <dbReference type="NCBI Taxonomy" id="93489"/>
    <lineage>
        <taxon>Eukaryota</taxon>
        <taxon>Fungi</taxon>
        <taxon>Dikarya</taxon>
        <taxon>Ascomycota</taxon>
        <taxon>Pezizomycotina</taxon>
        <taxon>Dothideomycetes</taxon>
        <taxon>Dothideomycetes incertae sedis</taxon>
        <taxon>Coniosporium</taxon>
    </lineage>
</organism>
<proteinExistence type="predicted"/>
<evidence type="ECO:0000313" key="2">
    <source>
        <dbReference type="Proteomes" id="UP001186974"/>
    </source>
</evidence>
<reference evidence="1" key="1">
    <citation type="submission" date="2024-09" db="EMBL/GenBank/DDBJ databases">
        <title>Black Yeasts Isolated from many extreme environments.</title>
        <authorList>
            <person name="Coleine C."/>
            <person name="Stajich J.E."/>
            <person name="Selbmann L."/>
        </authorList>
    </citation>
    <scope>NUCLEOTIDE SEQUENCE</scope>
    <source>
        <strain evidence="1">CCFEE 5737</strain>
    </source>
</reference>
<sequence>MSPPSSPFEGESTGNASTSDAHPVDAYAPIEPAGLSGSTQGVGDGGHTLMVHTSSTESEHMLSSTQEIDQGHSSVVVDKSSTGPATFGDLAAELRYGIYELYIHSYPSSAHVLRVEDASVTAPALQFNHPWVKLLLARKQIYEEAAPICKEAGRLDIWLQNVWVNCDTLRNVLMHLGAPHPASQSASLYKPSMDSLRHVRLNLRLDTPAGGDPVMDRFDVTPLMLLPNLEILEVPLAGGYPFDEPLQGQLMKMLATSFGEKVDIVHSEWPIPGYASMSQADRRSWVEDATRDWYVAQSWFKFILYHMQTESEGETAESVQA</sequence>
<evidence type="ECO:0000313" key="1">
    <source>
        <dbReference type="EMBL" id="KAK3063620.1"/>
    </source>
</evidence>
<comment type="caution">
    <text evidence="1">The sequence shown here is derived from an EMBL/GenBank/DDBJ whole genome shotgun (WGS) entry which is preliminary data.</text>
</comment>
<keyword evidence="2" id="KW-1185">Reference proteome</keyword>
<protein>
    <submittedName>
        <fullName evidence="1">Uncharacterized protein</fullName>
    </submittedName>
</protein>
<accession>A0ACC3D8N4</accession>
<dbReference type="Proteomes" id="UP001186974">
    <property type="component" value="Unassembled WGS sequence"/>
</dbReference>